<dbReference type="InterPro" id="IPR006674">
    <property type="entry name" value="HD_domain"/>
</dbReference>
<evidence type="ECO:0000256" key="1">
    <source>
        <dbReference type="ARBA" id="ARBA00022801"/>
    </source>
</evidence>
<protein>
    <submittedName>
        <fullName evidence="3">Metal-dependent phosphohydrolase</fullName>
    </submittedName>
</protein>
<dbReference type="GO" id="GO:0003676">
    <property type="term" value="F:nucleic acid binding"/>
    <property type="evidence" value="ECO:0007669"/>
    <property type="project" value="InterPro"/>
</dbReference>
<proteinExistence type="predicted"/>
<dbReference type="InterPro" id="IPR012340">
    <property type="entry name" value="NA-bd_OB-fold"/>
</dbReference>
<dbReference type="InterPro" id="IPR003607">
    <property type="entry name" value="HD/PDEase_dom"/>
</dbReference>
<dbReference type="NCBIfam" id="TIGR00277">
    <property type="entry name" value="HDIG"/>
    <property type="match status" value="1"/>
</dbReference>
<dbReference type="GO" id="GO:0031125">
    <property type="term" value="P:rRNA 3'-end processing"/>
    <property type="evidence" value="ECO:0007669"/>
    <property type="project" value="TreeGrafter"/>
</dbReference>
<name>A0A660SJX9_UNCW3</name>
<reference evidence="3 4" key="1">
    <citation type="submission" date="2018-06" db="EMBL/GenBank/DDBJ databases">
        <title>Extensive metabolic versatility and redundancy in microbially diverse, dynamic hydrothermal sediments.</title>
        <authorList>
            <person name="Dombrowski N."/>
            <person name="Teske A."/>
            <person name="Baker B.J."/>
        </authorList>
    </citation>
    <scope>NUCLEOTIDE SEQUENCE [LARGE SCALE GENOMIC DNA]</scope>
    <source>
        <strain evidence="3">B36_G15</strain>
    </source>
</reference>
<comment type="caution">
    <text evidence="3">The sequence shown here is derived from an EMBL/GenBank/DDBJ whole genome shotgun (WGS) entry which is preliminary data.</text>
</comment>
<dbReference type="Pfam" id="PF01336">
    <property type="entry name" value="tRNA_anti-codon"/>
    <property type="match status" value="1"/>
</dbReference>
<keyword evidence="1 3" id="KW-0378">Hydrolase</keyword>
<dbReference type="PANTHER" id="PTHR37294">
    <property type="entry name" value="3'-5' EXORIBONUCLEASE YHAM"/>
    <property type="match status" value="1"/>
</dbReference>
<dbReference type="EMBL" id="QNBE01000019">
    <property type="protein sequence ID" value="RKX71047.1"/>
    <property type="molecule type" value="Genomic_DNA"/>
</dbReference>
<feature type="domain" description="HD/PDEase" evidence="2">
    <location>
        <begin position="157"/>
        <end position="288"/>
    </location>
</feature>
<dbReference type="CDD" id="cd00077">
    <property type="entry name" value="HDc"/>
    <property type="match status" value="1"/>
</dbReference>
<evidence type="ECO:0000313" key="4">
    <source>
        <dbReference type="Proteomes" id="UP000268469"/>
    </source>
</evidence>
<dbReference type="GO" id="GO:0016787">
    <property type="term" value="F:hydrolase activity"/>
    <property type="evidence" value="ECO:0007669"/>
    <property type="project" value="UniProtKB-KW"/>
</dbReference>
<dbReference type="Pfam" id="PF01966">
    <property type="entry name" value="HD"/>
    <property type="match status" value="1"/>
</dbReference>
<sequence length="288" mass="32979">MEKLIQDLKIGDRVEGIFIIHQKKVNFKKDGSKFLRLELGDRTGQITGVVWDDIDLALEIIGDEYFIKASGMVDEYNGRRQIVISSLSRIDPKEVNIQDLFPKSPTDWEELKRRFQELRAMVDNHWLKSLLAAIFDDPEIYEPFTILPAAISKHHNYLYGLLDHTIEVTQLLLQASSVFPNLDRDLLLTGGLVHDIGKVAEYRIERGFEFTELGNLFGHVVIGHNMVRDAITKIEGFPTQITTKLLHMVLSHHGREEWGSPRKPAFPEAYLLHAMDNLSSKIHAIDED</sequence>
<dbReference type="InterPro" id="IPR006675">
    <property type="entry name" value="HDIG_dom"/>
</dbReference>
<dbReference type="Gene3D" id="2.40.50.140">
    <property type="entry name" value="Nucleic acid-binding proteins"/>
    <property type="match status" value="1"/>
</dbReference>
<evidence type="ECO:0000259" key="2">
    <source>
        <dbReference type="SMART" id="SM00471"/>
    </source>
</evidence>
<dbReference type="AlphaFoldDB" id="A0A660SJX9"/>
<dbReference type="PANTHER" id="PTHR37294:SF1">
    <property type="entry name" value="3'-5' EXORIBONUCLEASE YHAM"/>
    <property type="match status" value="1"/>
</dbReference>
<dbReference type="Proteomes" id="UP000268469">
    <property type="component" value="Unassembled WGS sequence"/>
</dbReference>
<evidence type="ECO:0000313" key="3">
    <source>
        <dbReference type="EMBL" id="RKX71047.1"/>
    </source>
</evidence>
<dbReference type="SUPFAM" id="SSF50249">
    <property type="entry name" value="Nucleic acid-binding proteins"/>
    <property type="match status" value="1"/>
</dbReference>
<organism evidence="3 4">
    <name type="scientific">candidate division WOR-3 bacterium</name>
    <dbReference type="NCBI Taxonomy" id="2052148"/>
    <lineage>
        <taxon>Bacteria</taxon>
        <taxon>Bacteria division WOR-3</taxon>
    </lineage>
</organism>
<dbReference type="SMART" id="SM00471">
    <property type="entry name" value="HDc"/>
    <property type="match status" value="1"/>
</dbReference>
<dbReference type="InterPro" id="IPR050798">
    <property type="entry name" value="YhaM_exoribonuc/phosphodiest"/>
</dbReference>
<gene>
    <name evidence="3" type="ORF">DRP53_02915</name>
</gene>
<dbReference type="Gene3D" id="1.10.3210.10">
    <property type="entry name" value="Hypothetical protein af1432"/>
    <property type="match status" value="1"/>
</dbReference>
<dbReference type="SUPFAM" id="SSF109604">
    <property type="entry name" value="HD-domain/PDEase-like"/>
    <property type="match status" value="1"/>
</dbReference>
<accession>A0A660SJX9</accession>
<dbReference type="InterPro" id="IPR004365">
    <property type="entry name" value="NA-bd_OB_tRNA"/>
</dbReference>